<dbReference type="PANTHER" id="PTHR10584:SF166">
    <property type="entry name" value="RIBOKINASE"/>
    <property type="match status" value="1"/>
</dbReference>
<proteinExistence type="inferred from homology"/>
<evidence type="ECO:0000256" key="1">
    <source>
        <dbReference type="ARBA" id="ARBA00010688"/>
    </source>
</evidence>
<evidence type="ECO:0000256" key="3">
    <source>
        <dbReference type="ARBA" id="ARBA00022777"/>
    </source>
</evidence>
<keyword evidence="2 6" id="KW-0808">Transferase</keyword>
<dbReference type="Proteomes" id="UP000217528">
    <property type="component" value="Unassembled WGS sequence"/>
</dbReference>
<dbReference type="PROSITE" id="PS00584">
    <property type="entry name" value="PFKB_KINASES_2"/>
    <property type="match status" value="1"/>
</dbReference>
<dbReference type="Gene3D" id="3.40.1190.20">
    <property type="match status" value="1"/>
</dbReference>
<comment type="caution">
    <text evidence="5">The sequence shown here is derived from an EMBL/GenBank/DDBJ whole genome shotgun (WGS) entry which is preliminary data.</text>
</comment>
<dbReference type="AlphaFoldDB" id="A0A2A2HD75"/>
<evidence type="ECO:0000313" key="6">
    <source>
        <dbReference type="EMBL" id="PWL07970.1"/>
    </source>
</evidence>
<dbReference type="EMBL" id="LWMS01000042">
    <property type="protein sequence ID" value="PWL07970.1"/>
    <property type="molecule type" value="Genomic_DNA"/>
</dbReference>
<reference evidence="5 7" key="2">
    <citation type="journal article" date="2017" name="BMC Genomics">
        <title>Genomic analysis of methanogenic archaea reveals a shift towards energy conservation.</title>
        <authorList>
            <person name="Gilmore S.P."/>
            <person name="Henske J.K."/>
            <person name="Sexton J.A."/>
            <person name="Solomon K.V."/>
            <person name="Seppala S."/>
            <person name="Yoo J.I."/>
            <person name="Huyett L.M."/>
            <person name="Pressman A."/>
            <person name="Cogan J.Z."/>
            <person name="Kivenson V."/>
            <person name="Peng X."/>
            <person name="Tan Y."/>
            <person name="Valentine D.L."/>
            <person name="O'Malley M.A."/>
        </authorList>
    </citation>
    <scope>NUCLEOTIDE SEQUENCE [LARGE SCALE GENOMIC DNA]</scope>
    <source>
        <strain evidence="5 7">1R-7</strain>
    </source>
</reference>
<name>A0A2A2HD75_9EURY</name>
<dbReference type="InterPro" id="IPR029056">
    <property type="entry name" value="Ribokinase-like"/>
</dbReference>
<dbReference type="SUPFAM" id="SSF53613">
    <property type="entry name" value="Ribokinase-like"/>
    <property type="match status" value="1"/>
</dbReference>
<evidence type="ECO:0000259" key="4">
    <source>
        <dbReference type="Pfam" id="PF00294"/>
    </source>
</evidence>
<sequence>MKFDIIGWGALNIDRLCNVDDYAPNDGETFINYETKSCGGSAANTIIGIAKLGLNTGYIGKVGNDSNATMMQKYLEDNNVDTQHLLVDSDGETGEVIGFVTKTGDRKLYVTPKSNDDITYDEIDLNYLENTKILHLTSFVGHNTTHSIDTQLEVLKKLPSNVKVSFDPGMIYIQRGPLFMNQFLEHTDILLINETELLMLTKRDTLEDAVNMISDMVEILVVKRSTDGSYIKKGDEEYNINIFPVDAIDTTGAGDAYNAGFLYGLLNDYTLRESGIIGSFIAAKSTTKSGATEAIPTIDSIDIGEIIKKY</sequence>
<accession>A0A2A2HD75</accession>
<dbReference type="Pfam" id="PF00294">
    <property type="entry name" value="PfkB"/>
    <property type="match status" value="1"/>
</dbReference>
<reference evidence="6 8" key="1">
    <citation type="submission" date="2016-04" db="EMBL/GenBank/DDBJ databases">
        <title>Genome sequence of Methanosphaera cuniculi DSM 4103.</title>
        <authorList>
            <person name="Poehlein A."/>
            <person name="Seedorf H."/>
            <person name="Daniel R."/>
        </authorList>
    </citation>
    <scope>NUCLEOTIDE SEQUENCE [LARGE SCALE GENOMIC DNA]</scope>
    <source>
        <strain evidence="6 8">DSM 4103</strain>
    </source>
</reference>
<dbReference type="EC" id="2.7.1.92" evidence="6"/>
<dbReference type="GO" id="GO:0047590">
    <property type="term" value="F:5-dehydro-2-deoxygluconokinase activity"/>
    <property type="evidence" value="ECO:0007669"/>
    <property type="project" value="UniProtKB-EC"/>
</dbReference>
<evidence type="ECO:0000256" key="2">
    <source>
        <dbReference type="ARBA" id="ARBA00022679"/>
    </source>
</evidence>
<dbReference type="OrthoDB" id="26949at2157"/>
<dbReference type="InterPro" id="IPR002173">
    <property type="entry name" value="Carboh/pur_kinase_PfkB_CS"/>
</dbReference>
<keyword evidence="3 6" id="KW-0418">Kinase</keyword>
<gene>
    <name evidence="6" type="primary">iolC</name>
    <name evidence="5" type="ORF">ASJ82_00670</name>
    <name evidence="6" type="ORF">MSCUN_12130</name>
</gene>
<dbReference type="RefSeq" id="WP_095608760.1">
    <property type="nucleotide sequence ID" value="NZ_LMVN01000019.1"/>
</dbReference>
<dbReference type="PANTHER" id="PTHR10584">
    <property type="entry name" value="SUGAR KINASE"/>
    <property type="match status" value="1"/>
</dbReference>
<dbReference type="InterPro" id="IPR011611">
    <property type="entry name" value="PfkB_dom"/>
</dbReference>
<keyword evidence="7" id="KW-1185">Reference proteome</keyword>
<evidence type="ECO:0000313" key="7">
    <source>
        <dbReference type="Proteomes" id="UP000217528"/>
    </source>
</evidence>
<protein>
    <submittedName>
        <fullName evidence="6">5-dehydro-2-deoxygluconokinase</fullName>
        <ecNumber evidence="6">2.7.1.92</ecNumber>
    </submittedName>
</protein>
<feature type="domain" description="Carbohydrate kinase PfkB" evidence="4">
    <location>
        <begin position="8"/>
        <end position="297"/>
    </location>
</feature>
<evidence type="ECO:0000313" key="8">
    <source>
        <dbReference type="Proteomes" id="UP000246004"/>
    </source>
</evidence>
<evidence type="ECO:0000313" key="5">
    <source>
        <dbReference type="EMBL" id="PAV07389.1"/>
    </source>
</evidence>
<organism evidence="5 7">
    <name type="scientific">Methanosphaera cuniculi</name>
    <dbReference type="NCBI Taxonomy" id="1077256"/>
    <lineage>
        <taxon>Archaea</taxon>
        <taxon>Methanobacteriati</taxon>
        <taxon>Methanobacteriota</taxon>
        <taxon>Methanomada group</taxon>
        <taxon>Methanobacteria</taxon>
        <taxon>Methanobacteriales</taxon>
        <taxon>Methanobacteriaceae</taxon>
        <taxon>Methanosphaera</taxon>
    </lineage>
</organism>
<dbReference type="Proteomes" id="UP000246004">
    <property type="component" value="Unassembled WGS sequence"/>
</dbReference>
<comment type="similarity">
    <text evidence="1">Belongs to the carbohydrate kinase PfkB family.</text>
</comment>
<dbReference type="EMBL" id="LMVN01000019">
    <property type="protein sequence ID" value="PAV07389.1"/>
    <property type="molecule type" value="Genomic_DNA"/>
</dbReference>